<name>A0A2P5XW07_GOSBA</name>
<dbReference type="OrthoDB" id="996754at2759"/>
<dbReference type="AlphaFoldDB" id="A0A2P5XW07"/>
<feature type="domain" description="Disease resistance protein At4g27190-like leucine-rich repeats" evidence="3">
    <location>
        <begin position="108"/>
        <end position="217"/>
    </location>
</feature>
<dbReference type="Gene3D" id="3.80.10.10">
    <property type="entry name" value="Ribonuclease Inhibitor"/>
    <property type="match status" value="1"/>
</dbReference>
<evidence type="ECO:0000256" key="1">
    <source>
        <dbReference type="ARBA" id="ARBA00022821"/>
    </source>
</evidence>
<evidence type="ECO:0000313" key="4">
    <source>
        <dbReference type="EMBL" id="PPS07532.1"/>
    </source>
</evidence>
<evidence type="ECO:0000313" key="5">
    <source>
        <dbReference type="Proteomes" id="UP000239757"/>
    </source>
</evidence>
<feature type="compositionally biased region" description="Low complexity" evidence="2">
    <location>
        <begin position="384"/>
        <end position="400"/>
    </location>
</feature>
<dbReference type="Pfam" id="PF23247">
    <property type="entry name" value="LRR_RPS2"/>
    <property type="match status" value="2"/>
</dbReference>
<proteinExistence type="predicted"/>
<dbReference type="InterPro" id="IPR057135">
    <property type="entry name" value="At4g27190-like_LRR"/>
</dbReference>
<dbReference type="PANTHER" id="PTHR33463:SF204">
    <property type="entry name" value="NB-ARC DOMAIN-CONTAINING PROTEIN"/>
    <property type="match status" value="1"/>
</dbReference>
<feature type="region of interest" description="Disordered" evidence="2">
    <location>
        <begin position="346"/>
        <end position="400"/>
    </location>
</feature>
<sequence length="400" mass="45027">MAKYLLHLKYFEITKCNCLEEIIFWEDIEEETQATMTLSLLPQLQSLELKDLQHLSGFCFSSQNKVIEFPFMKSMTIYHCPNMEGFICRYAREGNQQISSQGCISQTTTIETLRVEGCDKLLTIFPSNMLTTFQRLQRLIVKTCGSLQQEIVSKLEEGSDSETAINFEFDQLCTLSLWLVPELKCFYPGKHTAKWPKLNKLEVVQCEKMKIFGTQLNTNNGQLDSPIHLPLFLVEKDIPKLQYLTLDSFLIAMISDDQFSSSLFHEVKALEVVAHVPKSIDFRISFLESFYTFENLAIHGHEIKELFCTGRDTGNEEMYVGTLSTARHTTFDRVTIACVFSQGTGNETSNDVGAEEEDPLEPNCEASGTPVGEVSGTSAGRQQVVDGVSDGGSDSARTIF</sequence>
<dbReference type="Proteomes" id="UP000239757">
    <property type="component" value="Unassembled WGS sequence"/>
</dbReference>
<gene>
    <name evidence="4" type="ORF">GOBAR_AA13114</name>
</gene>
<feature type="domain" description="Disease resistance protein At4g27190-like leucine-rich repeats" evidence="3">
    <location>
        <begin position="1"/>
        <end position="84"/>
    </location>
</feature>
<accession>A0A2P5XW07</accession>
<evidence type="ECO:0000256" key="2">
    <source>
        <dbReference type="SAM" id="MobiDB-lite"/>
    </source>
</evidence>
<protein>
    <recommendedName>
        <fullName evidence="3">Disease resistance protein At4g27190-like leucine-rich repeats domain-containing protein</fullName>
    </recommendedName>
</protein>
<dbReference type="PANTHER" id="PTHR33463">
    <property type="entry name" value="NB-ARC DOMAIN-CONTAINING PROTEIN-RELATED"/>
    <property type="match status" value="1"/>
</dbReference>
<reference evidence="4 5" key="1">
    <citation type="submission" date="2015-01" db="EMBL/GenBank/DDBJ databases">
        <title>Genome of allotetraploid Gossypium barbadense reveals genomic plasticity and fiber elongation in cotton evolution.</title>
        <authorList>
            <person name="Chen X."/>
            <person name="Liu X."/>
            <person name="Zhao B."/>
            <person name="Zheng H."/>
            <person name="Hu Y."/>
            <person name="Lu G."/>
            <person name="Yang C."/>
            <person name="Chen J."/>
            <person name="Shan C."/>
            <person name="Zhang L."/>
            <person name="Zhou Y."/>
            <person name="Wang L."/>
            <person name="Guo W."/>
            <person name="Bai Y."/>
            <person name="Ruan J."/>
            <person name="Shangguan X."/>
            <person name="Mao Y."/>
            <person name="Jiang J."/>
            <person name="Zhu Y."/>
            <person name="Lei J."/>
            <person name="Kang H."/>
            <person name="Chen S."/>
            <person name="He X."/>
            <person name="Wang R."/>
            <person name="Wang Y."/>
            <person name="Chen J."/>
            <person name="Wang L."/>
            <person name="Yu S."/>
            <person name="Wang B."/>
            <person name="Wei J."/>
            <person name="Song S."/>
            <person name="Lu X."/>
            <person name="Gao Z."/>
            <person name="Gu W."/>
            <person name="Deng X."/>
            <person name="Ma D."/>
            <person name="Wang S."/>
            <person name="Liang W."/>
            <person name="Fang L."/>
            <person name="Cai C."/>
            <person name="Zhu X."/>
            <person name="Zhou B."/>
            <person name="Zhang Y."/>
            <person name="Chen Z."/>
            <person name="Xu S."/>
            <person name="Zhu R."/>
            <person name="Wang S."/>
            <person name="Zhang T."/>
            <person name="Zhao G."/>
        </authorList>
    </citation>
    <scope>NUCLEOTIDE SEQUENCE [LARGE SCALE GENOMIC DNA]</scope>
    <source>
        <strain evidence="5">cv. Xinhai21</strain>
        <tissue evidence="4">Leaf</tissue>
    </source>
</reference>
<dbReference type="InterPro" id="IPR032675">
    <property type="entry name" value="LRR_dom_sf"/>
</dbReference>
<keyword evidence="1" id="KW-0611">Plant defense</keyword>
<dbReference type="SUPFAM" id="SSF52047">
    <property type="entry name" value="RNI-like"/>
    <property type="match status" value="1"/>
</dbReference>
<evidence type="ECO:0000259" key="3">
    <source>
        <dbReference type="Pfam" id="PF23247"/>
    </source>
</evidence>
<organism evidence="4 5">
    <name type="scientific">Gossypium barbadense</name>
    <name type="common">Sea Island cotton</name>
    <name type="synonym">Hibiscus barbadensis</name>
    <dbReference type="NCBI Taxonomy" id="3634"/>
    <lineage>
        <taxon>Eukaryota</taxon>
        <taxon>Viridiplantae</taxon>
        <taxon>Streptophyta</taxon>
        <taxon>Embryophyta</taxon>
        <taxon>Tracheophyta</taxon>
        <taxon>Spermatophyta</taxon>
        <taxon>Magnoliopsida</taxon>
        <taxon>eudicotyledons</taxon>
        <taxon>Gunneridae</taxon>
        <taxon>Pentapetalae</taxon>
        <taxon>rosids</taxon>
        <taxon>malvids</taxon>
        <taxon>Malvales</taxon>
        <taxon>Malvaceae</taxon>
        <taxon>Malvoideae</taxon>
        <taxon>Gossypium</taxon>
    </lineage>
</organism>
<dbReference type="EMBL" id="KZ664126">
    <property type="protein sequence ID" value="PPS07532.1"/>
    <property type="molecule type" value="Genomic_DNA"/>
</dbReference>
<dbReference type="InterPro" id="IPR050905">
    <property type="entry name" value="Plant_NBS-LRR"/>
</dbReference>